<dbReference type="EMBL" id="JXTC01000127">
    <property type="protein sequence ID" value="PON86746.1"/>
    <property type="molecule type" value="Genomic_DNA"/>
</dbReference>
<protein>
    <submittedName>
        <fullName evidence="1">Uncharacterized protein</fullName>
    </submittedName>
</protein>
<comment type="caution">
    <text evidence="1">The sequence shown here is derived from an EMBL/GenBank/DDBJ whole genome shotgun (WGS) entry which is preliminary data.</text>
</comment>
<dbReference type="InParanoid" id="A0A2P5EMI6"/>
<name>A0A2P5EMI6_TREOI</name>
<dbReference type="Proteomes" id="UP000237000">
    <property type="component" value="Unassembled WGS sequence"/>
</dbReference>
<gene>
    <name evidence="1" type="ORF">TorRG33x02_174760</name>
</gene>
<dbReference type="AlphaFoldDB" id="A0A2P5EMI6"/>
<keyword evidence="2" id="KW-1185">Reference proteome</keyword>
<dbReference type="OrthoDB" id="10510028at2759"/>
<evidence type="ECO:0000313" key="2">
    <source>
        <dbReference type="Proteomes" id="UP000237000"/>
    </source>
</evidence>
<evidence type="ECO:0000313" key="1">
    <source>
        <dbReference type="EMBL" id="PON86746.1"/>
    </source>
</evidence>
<proteinExistence type="predicted"/>
<reference evidence="2" key="1">
    <citation type="submission" date="2016-06" db="EMBL/GenBank/DDBJ databases">
        <title>Parallel loss of symbiosis genes in relatives of nitrogen-fixing non-legume Parasponia.</title>
        <authorList>
            <person name="Van Velzen R."/>
            <person name="Holmer R."/>
            <person name="Bu F."/>
            <person name="Rutten L."/>
            <person name="Van Zeijl A."/>
            <person name="Liu W."/>
            <person name="Santuari L."/>
            <person name="Cao Q."/>
            <person name="Sharma T."/>
            <person name="Shen D."/>
            <person name="Roswanjaya Y."/>
            <person name="Wardhani T."/>
            <person name="Kalhor M.S."/>
            <person name="Jansen J."/>
            <person name="Van den Hoogen J."/>
            <person name="Gungor B."/>
            <person name="Hartog M."/>
            <person name="Hontelez J."/>
            <person name="Verver J."/>
            <person name="Yang W.-C."/>
            <person name="Schijlen E."/>
            <person name="Repin R."/>
            <person name="Schilthuizen M."/>
            <person name="Schranz E."/>
            <person name="Heidstra R."/>
            <person name="Miyata K."/>
            <person name="Fedorova E."/>
            <person name="Kohlen W."/>
            <person name="Bisseling T."/>
            <person name="Smit S."/>
            <person name="Geurts R."/>
        </authorList>
    </citation>
    <scope>NUCLEOTIDE SEQUENCE [LARGE SCALE GENOMIC DNA]</scope>
    <source>
        <strain evidence="2">cv. RG33-2</strain>
    </source>
</reference>
<accession>A0A2P5EMI6</accession>
<sequence length="87" mass="9362">MAETAEKLGQACGGLGKSFCLAVVGDKPGNRNRVVMQGDGRESSCGARLMKFVRSAGSKYSGWRGHGQQQIWILTKKDSDFLAPDTI</sequence>
<organism evidence="1 2">
    <name type="scientific">Trema orientale</name>
    <name type="common">Charcoal tree</name>
    <name type="synonym">Celtis orientalis</name>
    <dbReference type="NCBI Taxonomy" id="63057"/>
    <lineage>
        <taxon>Eukaryota</taxon>
        <taxon>Viridiplantae</taxon>
        <taxon>Streptophyta</taxon>
        <taxon>Embryophyta</taxon>
        <taxon>Tracheophyta</taxon>
        <taxon>Spermatophyta</taxon>
        <taxon>Magnoliopsida</taxon>
        <taxon>eudicotyledons</taxon>
        <taxon>Gunneridae</taxon>
        <taxon>Pentapetalae</taxon>
        <taxon>rosids</taxon>
        <taxon>fabids</taxon>
        <taxon>Rosales</taxon>
        <taxon>Cannabaceae</taxon>
        <taxon>Trema</taxon>
    </lineage>
</organism>